<keyword evidence="1" id="KW-0540">Nuclease</keyword>
<evidence type="ECO:0000256" key="3">
    <source>
        <dbReference type="SAM" id="MobiDB-lite"/>
    </source>
</evidence>
<reference evidence="5 6" key="1">
    <citation type="journal article" date="2024" name="J Genomics">
        <title>Draft genome sequencing and assembly of Favolaschia claudopus CIRM-BRFM 2984 isolated from oak limbs.</title>
        <authorList>
            <person name="Navarro D."/>
            <person name="Drula E."/>
            <person name="Chaduli D."/>
            <person name="Cazenave R."/>
            <person name="Ahrendt S."/>
            <person name="Wang J."/>
            <person name="Lipzen A."/>
            <person name="Daum C."/>
            <person name="Barry K."/>
            <person name="Grigoriev I.V."/>
            <person name="Favel A."/>
            <person name="Rosso M.N."/>
            <person name="Martin F."/>
        </authorList>
    </citation>
    <scope>NUCLEOTIDE SEQUENCE [LARGE SCALE GENOMIC DNA]</scope>
    <source>
        <strain evidence="5 6">CIRM-BRFM 2984</strain>
    </source>
</reference>
<comment type="caution">
    <text evidence="5">The sequence shown here is derived from an EMBL/GenBank/DDBJ whole genome shotgun (WGS) entry which is preliminary data.</text>
</comment>
<feature type="non-terminal residue" evidence="5">
    <location>
        <position position="208"/>
    </location>
</feature>
<evidence type="ECO:0000256" key="1">
    <source>
        <dbReference type="ARBA" id="ARBA00022722"/>
    </source>
</evidence>
<feature type="domain" description="3'-5' exonuclease" evidence="4">
    <location>
        <begin position="61"/>
        <end position="195"/>
    </location>
</feature>
<dbReference type="Gene3D" id="3.30.420.10">
    <property type="entry name" value="Ribonuclease H-like superfamily/Ribonuclease H"/>
    <property type="match status" value="1"/>
</dbReference>
<keyword evidence="2" id="KW-0378">Hydrolase</keyword>
<sequence>MRTPHSVLPARRMQSIHTPSSPPPAPENPQPQPTTLYSWSNAHPSIRQVYITDTEVAQQELSTFSGPCGIDFEWKPVFRKGQAENPIALIQLANKEAILLIHIHHMSSFPTNLQSFLEDPDIVKAGVGIQGDARKLYNDFSVNLRNCVDLSLLARSVDNARWKGKYSDPIGLARLIGVYEDRLLTKGRITRSNWENVLDAAQRECTQI</sequence>
<dbReference type="PANTHER" id="PTHR13620:SF104">
    <property type="entry name" value="EXONUCLEASE 3'-5' DOMAIN-CONTAINING PROTEIN 2"/>
    <property type="match status" value="1"/>
</dbReference>
<keyword evidence="6" id="KW-1185">Reference proteome</keyword>
<name>A0AAW0EJ24_9AGAR</name>
<dbReference type="InterPro" id="IPR002562">
    <property type="entry name" value="3'-5'_exonuclease_dom"/>
</dbReference>
<dbReference type="EMBL" id="JAWWNJ010000001">
    <property type="protein sequence ID" value="KAK7064521.1"/>
    <property type="molecule type" value="Genomic_DNA"/>
</dbReference>
<dbReference type="GO" id="GO:0006139">
    <property type="term" value="P:nucleobase-containing compound metabolic process"/>
    <property type="evidence" value="ECO:0007669"/>
    <property type="project" value="InterPro"/>
</dbReference>
<dbReference type="InterPro" id="IPR012337">
    <property type="entry name" value="RNaseH-like_sf"/>
</dbReference>
<accession>A0AAW0EJ24</accession>
<dbReference type="PANTHER" id="PTHR13620">
    <property type="entry name" value="3-5 EXONUCLEASE"/>
    <property type="match status" value="1"/>
</dbReference>
<organism evidence="5 6">
    <name type="scientific">Favolaschia claudopus</name>
    <dbReference type="NCBI Taxonomy" id="2862362"/>
    <lineage>
        <taxon>Eukaryota</taxon>
        <taxon>Fungi</taxon>
        <taxon>Dikarya</taxon>
        <taxon>Basidiomycota</taxon>
        <taxon>Agaricomycotina</taxon>
        <taxon>Agaricomycetes</taxon>
        <taxon>Agaricomycetidae</taxon>
        <taxon>Agaricales</taxon>
        <taxon>Marasmiineae</taxon>
        <taxon>Mycenaceae</taxon>
        <taxon>Favolaschia</taxon>
    </lineage>
</organism>
<feature type="region of interest" description="Disordered" evidence="3">
    <location>
        <begin position="1"/>
        <end position="35"/>
    </location>
</feature>
<proteinExistence type="predicted"/>
<protein>
    <submittedName>
        <fullName evidence="5">Exonuclease domain-containing protein</fullName>
    </submittedName>
</protein>
<dbReference type="GO" id="GO:0008408">
    <property type="term" value="F:3'-5' exonuclease activity"/>
    <property type="evidence" value="ECO:0007669"/>
    <property type="project" value="InterPro"/>
</dbReference>
<dbReference type="AlphaFoldDB" id="A0AAW0EJ24"/>
<dbReference type="InterPro" id="IPR036397">
    <property type="entry name" value="RNaseH_sf"/>
</dbReference>
<evidence type="ECO:0000256" key="2">
    <source>
        <dbReference type="ARBA" id="ARBA00022801"/>
    </source>
</evidence>
<feature type="compositionally biased region" description="Pro residues" evidence="3">
    <location>
        <begin position="20"/>
        <end position="32"/>
    </location>
</feature>
<dbReference type="GO" id="GO:0005634">
    <property type="term" value="C:nucleus"/>
    <property type="evidence" value="ECO:0007669"/>
    <property type="project" value="TreeGrafter"/>
</dbReference>
<dbReference type="GO" id="GO:0003676">
    <property type="term" value="F:nucleic acid binding"/>
    <property type="evidence" value="ECO:0007669"/>
    <property type="project" value="InterPro"/>
</dbReference>
<dbReference type="SUPFAM" id="SSF53098">
    <property type="entry name" value="Ribonuclease H-like"/>
    <property type="match status" value="1"/>
</dbReference>
<dbReference type="Pfam" id="PF01612">
    <property type="entry name" value="DNA_pol_A_exo1"/>
    <property type="match status" value="1"/>
</dbReference>
<evidence type="ECO:0000313" key="5">
    <source>
        <dbReference type="EMBL" id="KAK7064521.1"/>
    </source>
</evidence>
<evidence type="ECO:0000313" key="6">
    <source>
        <dbReference type="Proteomes" id="UP001362999"/>
    </source>
</evidence>
<gene>
    <name evidence="5" type="ORF">R3P38DRAFT_2825058</name>
</gene>
<dbReference type="CDD" id="cd06141">
    <property type="entry name" value="WRN_exo"/>
    <property type="match status" value="1"/>
</dbReference>
<dbReference type="InterPro" id="IPR051132">
    <property type="entry name" value="3-5_Exonuclease_domain"/>
</dbReference>
<dbReference type="Proteomes" id="UP001362999">
    <property type="component" value="Unassembled WGS sequence"/>
</dbReference>
<evidence type="ECO:0000259" key="4">
    <source>
        <dbReference type="Pfam" id="PF01612"/>
    </source>
</evidence>
<keyword evidence="5" id="KW-0269">Exonuclease</keyword>
<dbReference type="GO" id="GO:0005737">
    <property type="term" value="C:cytoplasm"/>
    <property type="evidence" value="ECO:0007669"/>
    <property type="project" value="TreeGrafter"/>
</dbReference>